<name>A0A645B5S0_9ZZZZ</name>
<sequence length="89" mass="10197">MTQIVADALVNIYKTKEDRDNNTNIFLTRNTDADGEAVFSLKDFEPGLDAQKSKGIYYVRVEKSGIIKNDITRYLLMNDGHTYHKIVLK</sequence>
<comment type="caution">
    <text evidence="1">The sequence shown here is derived from an EMBL/GenBank/DDBJ whole genome shotgun (WGS) entry which is preliminary data.</text>
</comment>
<proteinExistence type="predicted"/>
<organism evidence="1">
    <name type="scientific">bioreactor metagenome</name>
    <dbReference type="NCBI Taxonomy" id="1076179"/>
    <lineage>
        <taxon>unclassified sequences</taxon>
        <taxon>metagenomes</taxon>
        <taxon>ecological metagenomes</taxon>
    </lineage>
</organism>
<evidence type="ECO:0000313" key="1">
    <source>
        <dbReference type="EMBL" id="MPM58483.1"/>
    </source>
</evidence>
<dbReference type="EMBL" id="VSSQ01016786">
    <property type="protein sequence ID" value="MPM58483.1"/>
    <property type="molecule type" value="Genomic_DNA"/>
</dbReference>
<accession>A0A645B5S0</accession>
<dbReference type="AlphaFoldDB" id="A0A645B5S0"/>
<protein>
    <submittedName>
        <fullName evidence="1">Uncharacterized protein</fullName>
    </submittedName>
</protein>
<gene>
    <name evidence="1" type="ORF">SDC9_105314</name>
</gene>
<reference evidence="1" key="1">
    <citation type="submission" date="2019-08" db="EMBL/GenBank/DDBJ databases">
        <authorList>
            <person name="Kucharzyk K."/>
            <person name="Murdoch R.W."/>
            <person name="Higgins S."/>
            <person name="Loffler F."/>
        </authorList>
    </citation>
    <scope>NUCLEOTIDE SEQUENCE</scope>
</reference>